<dbReference type="InterPro" id="IPR036291">
    <property type="entry name" value="NAD(P)-bd_dom_sf"/>
</dbReference>
<proteinExistence type="inferred from homology"/>
<dbReference type="Proteomes" id="UP000297737">
    <property type="component" value="Unassembled WGS sequence"/>
</dbReference>
<evidence type="ECO:0000259" key="5">
    <source>
        <dbReference type="Pfam" id="PF16363"/>
    </source>
</evidence>
<feature type="domain" description="NAD(P)-binding" evidence="5">
    <location>
        <begin position="117"/>
        <end position="267"/>
    </location>
</feature>
<comment type="cofactor">
    <cofactor evidence="1">
        <name>NADP(+)</name>
        <dbReference type="ChEBI" id="CHEBI:58349"/>
    </cofactor>
</comment>
<evidence type="ECO:0000256" key="1">
    <source>
        <dbReference type="ARBA" id="ARBA00001937"/>
    </source>
</evidence>
<organism evidence="6 7">
    <name type="scientific">Glacieibacterium arshaanense</name>
    <dbReference type="NCBI Taxonomy" id="2511025"/>
    <lineage>
        <taxon>Bacteria</taxon>
        <taxon>Pseudomonadati</taxon>
        <taxon>Pseudomonadota</taxon>
        <taxon>Alphaproteobacteria</taxon>
        <taxon>Sphingomonadales</taxon>
        <taxon>Sphingosinicellaceae</taxon>
        <taxon>Glacieibacterium</taxon>
    </lineage>
</organism>
<dbReference type="GO" id="GO:0042351">
    <property type="term" value="P:'de novo' GDP-L-fucose biosynthetic process"/>
    <property type="evidence" value="ECO:0007669"/>
    <property type="project" value="TreeGrafter"/>
</dbReference>
<keyword evidence="7" id="KW-1185">Reference proteome</keyword>
<dbReference type="RefSeq" id="WP_135245863.1">
    <property type="nucleotide sequence ID" value="NZ_SIHO01000002.1"/>
</dbReference>
<dbReference type="AlphaFoldDB" id="A0A4Y9ENC4"/>
<gene>
    <name evidence="6" type="ORF">EUV02_08765</name>
</gene>
<keyword evidence="4" id="KW-0456">Lyase</keyword>
<dbReference type="Pfam" id="PF16363">
    <property type="entry name" value="GDP_Man_Dehyd"/>
    <property type="match status" value="2"/>
</dbReference>
<name>A0A4Y9ENC4_9SPHN</name>
<evidence type="ECO:0000256" key="3">
    <source>
        <dbReference type="ARBA" id="ARBA00011989"/>
    </source>
</evidence>
<dbReference type="EC" id="4.2.1.47" evidence="3"/>
<dbReference type="GO" id="GO:0008446">
    <property type="term" value="F:GDP-mannose 4,6-dehydratase activity"/>
    <property type="evidence" value="ECO:0007669"/>
    <property type="project" value="UniProtKB-EC"/>
</dbReference>
<comment type="caution">
    <text evidence="6">The sequence shown here is derived from an EMBL/GenBank/DDBJ whole genome shotgun (WGS) entry which is preliminary data.</text>
</comment>
<reference evidence="6 7" key="1">
    <citation type="submission" date="2019-02" db="EMBL/GenBank/DDBJ databases">
        <title>Polymorphobacter sp. isolated from the lake at the Tibet of China.</title>
        <authorList>
            <person name="Li A."/>
        </authorList>
    </citation>
    <scope>NUCLEOTIDE SEQUENCE [LARGE SCALE GENOMIC DNA]</scope>
    <source>
        <strain evidence="6 7">DJ1R-1</strain>
    </source>
</reference>
<accession>A0A4Y9ENC4</accession>
<evidence type="ECO:0000256" key="2">
    <source>
        <dbReference type="ARBA" id="ARBA00009263"/>
    </source>
</evidence>
<dbReference type="PANTHER" id="PTHR43715:SF1">
    <property type="entry name" value="GDP-MANNOSE 4,6 DEHYDRATASE"/>
    <property type="match status" value="1"/>
</dbReference>
<dbReference type="EMBL" id="SIHO01000002">
    <property type="protein sequence ID" value="TFU03271.1"/>
    <property type="molecule type" value="Genomic_DNA"/>
</dbReference>
<evidence type="ECO:0000256" key="4">
    <source>
        <dbReference type="ARBA" id="ARBA00023239"/>
    </source>
</evidence>
<evidence type="ECO:0000313" key="6">
    <source>
        <dbReference type="EMBL" id="TFU03271.1"/>
    </source>
</evidence>
<protein>
    <recommendedName>
        <fullName evidence="3">GDP-mannose 4,6-dehydratase</fullName>
        <ecNumber evidence="3">4.2.1.47</ecNumber>
    </recommendedName>
</protein>
<dbReference type="PANTHER" id="PTHR43715">
    <property type="entry name" value="GDP-MANNOSE 4,6-DEHYDRATASE"/>
    <property type="match status" value="1"/>
</dbReference>
<sequence length="280" mass="29197">MTLALIVGGSGQDGAYLARLLLARGANVFATTRNTHAQAGARLAIVGVADAVKLHRFDAATATPDAMAKLLDTLQPDQIYHLAASPDVTTWLQAIRDRAPALRLFAAASAATPEAVAAVRQFRESHGVFAVTGLLGAHESRLAPPSALLRHIVEAAHACKHGGGEKLRIGALDTLCDIGWAPEYVDAMTKMLSASAAADCAISTGRPIALQDFVAQAFDTFGLDWQAHVDIDPAFSVPAVAAVIGDPVPAQTLLRWRADTFGKDLVETLCEAAGAGAHLA</sequence>
<dbReference type="InterPro" id="IPR006368">
    <property type="entry name" value="GDP_Man_deHydtase"/>
</dbReference>
<dbReference type="Gene3D" id="3.90.25.10">
    <property type="entry name" value="UDP-galactose 4-epimerase, domain 1"/>
    <property type="match status" value="1"/>
</dbReference>
<feature type="domain" description="NAD(P)-binding" evidence="5">
    <location>
        <begin position="5"/>
        <end position="89"/>
    </location>
</feature>
<comment type="similarity">
    <text evidence="2">Belongs to the NAD(P)-dependent epimerase/dehydratase family. GDP-mannose 4,6-dehydratase subfamily.</text>
</comment>
<dbReference type="Gene3D" id="3.40.50.720">
    <property type="entry name" value="NAD(P)-binding Rossmann-like Domain"/>
    <property type="match status" value="2"/>
</dbReference>
<dbReference type="OrthoDB" id="9779041at2"/>
<evidence type="ECO:0000313" key="7">
    <source>
        <dbReference type="Proteomes" id="UP000297737"/>
    </source>
</evidence>
<dbReference type="SUPFAM" id="SSF51735">
    <property type="entry name" value="NAD(P)-binding Rossmann-fold domains"/>
    <property type="match status" value="1"/>
</dbReference>
<dbReference type="InterPro" id="IPR016040">
    <property type="entry name" value="NAD(P)-bd_dom"/>
</dbReference>